<feature type="transmembrane region" description="Helical" evidence="1">
    <location>
        <begin position="216"/>
        <end position="238"/>
    </location>
</feature>
<dbReference type="GO" id="GO:0015128">
    <property type="term" value="F:gluconate transmembrane transporter activity"/>
    <property type="evidence" value="ECO:0007669"/>
    <property type="project" value="InterPro"/>
</dbReference>
<feature type="transmembrane region" description="Helical" evidence="1">
    <location>
        <begin position="350"/>
        <end position="371"/>
    </location>
</feature>
<evidence type="ECO:0000256" key="1">
    <source>
        <dbReference type="SAM" id="Phobius"/>
    </source>
</evidence>
<dbReference type="GO" id="GO:0005886">
    <property type="term" value="C:plasma membrane"/>
    <property type="evidence" value="ECO:0007669"/>
    <property type="project" value="TreeGrafter"/>
</dbReference>
<dbReference type="PANTHER" id="PTHR30354:SF23">
    <property type="entry name" value="GNTP FAMILY PERMEASE"/>
    <property type="match status" value="1"/>
</dbReference>
<name>A0A2P8HG81_9BACI</name>
<keyword evidence="3" id="KW-1185">Reference proteome</keyword>
<keyword evidence="1" id="KW-0472">Membrane</keyword>
<comment type="caution">
    <text evidence="2">The sequence shown here is derived from an EMBL/GenBank/DDBJ whole genome shotgun (WGS) entry which is preliminary data.</text>
</comment>
<proteinExistence type="predicted"/>
<feature type="transmembrane region" description="Helical" evidence="1">
    <location>
        <begin position="61"/>
        <end position="79"/>
    </location>
</feature>
<dbReference type="Pfam" id="PF02447">
    <property type="entry name" value="GntP_permease"/>
    <property type="match status" value="1"/>
</dbReference>
<feature type="transmembrane region" description="Helical" evidence="1">
    <location>
        <begin position="30"/>
        <end position="55"/>
    </location>
</feature>
<accession>A0A2P8HG81</accession>
<dbReference type="InterPro" id="IPR003474">
    <property type="entry name" value="Glcn_transporter"/>
</dbReference>
<feature type="transmembrane region" description="Helical" evidence="1">
    <location>
        <begin position="402"/>
        <end position="424"/>
    </location>
</feature>
<dbReference type="Proteomes" id="UP000242310">
    <property type="component" value="Unassembled WGS sequence"/>
</dbReference>
<dbReference type="AlphaFoldDB" id="A0A2P8HG81"/>
<feature type="transmembrane region" description="Helical" evidence="1">
    <location>
        <begin position="250"/>
        <end position="268"/>
    </location>
</feature>
<feature type="transmembrane region" description="Helical" evidence="1">
    <location>
        <begin position="100"/>
        <end position="133"/>
    </location>
</feature>
<keyword evidence="1" id="KW-0812">Transmembrane</keyword>
<dbReference type="OrthoDB" id="2136698at2"/>
<dbReference type="RefSeq" id="WP_106588844.1">
    <property type="nucleotide sequence ID" value="NZ_PYAV01000007.1"/>
</dbReference>
<feature type="transmembrane region" description="Helical" evidence="1">
    <location>
        <begin position="280"/>
        <end position="298"/>
    </location>
</feature>
<reference evidence="2 3" key="1">
    <citation type="submission" date="2018-03" db="EMBL/GenBank/DDBJ databases">
        <title>Genomic Encyclopedia of Type Strains, Phase III (KMG-III): the genomes of soil and plant-associated and newly described type strains.</title>
        <authorList>
            <person name="Whitman W."/>
        </authorList>
    </citation>
    <scope>NUCLEOTIDE SEQUENCE [LARGE SCALE GENOMIC DNA]</scope>
    <source>
        <strain evidence="2 3">CGMCC 1.07653</strain>
    </source>
</reference>
<sequence>MPDIEIHSLATLAGLILAIILIIRHVSPTYAMMIGALAASLLGGLTLDESMLVMMSGAEDMVSVIIRVLAAGVLAGVLIESGAAKTLAETIFKKMGEGKALLAIAAATMILTGVGVFIVVAVLTVAPIALSIAHRANISKMGVLLAISGGGKAGNIFSPNPNTIAVADSFDVSLTAVMAAGLIPGLVGLGVTFMIAQRLAGRGDKVERPEDEDEDFLQLPSLPASLAAPVTAVGLLMLQPLFGVNVDPLFALPAGGAVGALAMGRFSEFKGFAASGLSKMVGVAVLFIGVGSLAGVLTHSTLVDELSYMLNVLGLPDYMIAPVSGMFMGAATGSTSAGTAIAGGAFADTLLAMGVHAVAAAAMLHAGTIVLDHTPQGSFFHVTRESVNMSMKDRFKLVPYEILIGLVMAVVSVLMFGVFGEIFLS</sequence>
<gene>
    <name evidence="2" type="ORF">B0H94_107205</name>
</gene>
<dbReference type="EMBL" id="PYAV01000007">
    <property type="protein sequence ID" value="PSL45200.1"/>
    <property type="molecule type" value="Genomic_DNA"/>
</dbReference>
<evidence type="ECO:0000313" key="2">
    <source>
        <dbReference type="EMBL" id="PSL45200.1"/>
    </source>
</evidence>
<keyword evidence="1" id="KW-1133">Transmembrane helix</keyword>
<feature type="transmembrane region" description="Helical" evidence="1">
    <location>
        <begin position="6"/>
        <end position="23"/>
    </location>
</feature>
<evidence type="ECO:0000313" key="3">
    <source>
        <dbReference type="Proteomes" id="UP000242310"/>
    </source>
</evidence>
<feature type="transmembrane region" description="Helical" evidence="1">
    <location>
        <begin position="176"/>
        <end position="196"/>
    </location>
</feature>
<organism evidence="2 3">
    <name type="scientific">Salsuginibacillus halophilus</name>
    <dbReference type="NCBI Taxonomy" id="517424"/>
    <lineage>
        <taxon>Bacteria</taxon>
        <taxon>Bacillati</taxon>
        <taxon>Bacillota</taxon>
        <taxon>Bacilli</taxon>
        <taxon>Bacillales</taxon>
        <taxon>Bacillaceae</taxon>
        <taxon>Salsuginibacillus</taxon>
    </lineage>
</organism>
<dbReference type="PANTHER" id="PTHR30354">
    <property type="entry name" value="GNT FAMILY GLUCONATE TRANSPORTER"/>
    <property type="match status" value="1"/>
</dbReference>
<feature type="transmembrane region" description="Helical" evidence="1">
    <location>
        <begin position="318"/>
        <end position="343"/>
    </location>
</feature>
<protein>
    <submittedName>
        <fullName evidence="2">GntP family gluconate:H+ symporter</fullName>
    </submittedName>
</protein>